<accession>A0A3A2ZC57</accession>
<organism evidence="1 2">
    <name type="scientific">Aspergillus sclerotialis</name>
    <dbReference type="NCBI Taxonomy" id="2070753"/>
    <lineage>
        <taxon>Eukaryota</taxon>
        <taxon>Fungi</taxon>
        <taxon>Dikarya</taxon>
        <taxon>Ascomycota</taxon>
        <taxon>Pezizomycotina</taxon>
        <taxon>Eurotiomycetes</taxon>
        <taxon>Eurotiomycetidae</taxon>
        <taxon>Eurotiales</taxon>
        <taxon>Aspergillaceae</taxon>
        <taxon>Aspergillus</taxon>
        <taxon>Aspergillus subgen. Polypaecilum</taxon>
    </lineage>
</organism>
<keyword evidence="2" id="KW-1185">Reference proteome</keyword>
<dbReference type="Proteomes" id="UP000266188">
    <property type="component" value="Unassembled WGS sequence"/>
</dbReference>
<evidence type="ECO:0000313" key="2">
    <source>
        <dbReference type="Proteomes" id="UP000266188"/>
    </source>
</evidence>
<gene>
    <name evidence="1" type="ORF">PHISCL_06971</name>
</gene>
<dbReference type="OrthoDB" id="4510349at2759"/>
<evidence type="ECO:0000313" key="1">
    <source>
        <dbReference type="EMBL" id="RJE20698.1"/>
    </source>
</evidence>
<sequence length="310" mass="35593">MLPNTRGSKCENRVASRWYKEVCWMLAHIETLTAPQFSDSDLHILGIHISDLDLEEQNPEPSSTLDTQFFEPIAESKLPISSCASSDFHTVLPARRWHKKFNKKKDPHFLGRQLRNVIFMHEYGLEMKVPSTWKSIDYNTEYTEAAKWSTDYNDSPWHVFNASTPVNNHQPHLILRVMFNCAGDNNLTRSELIVLLNFIQLAIKHQISAHKSRLGKGEGNNALIRKQLLMVSILNPAQARILQAYYDGMLKIRRSKLYDFDNPCHREMMDLFMRWIRSRPCGNTGLKGTLTTIPESPEGEAIVVASVKRG</sequence>
<name>A0A3A2ZC57_9EURO</name>
<comment type="caution">
    <text evidence="1">The sequence shown here is derived from an EMBL/GenBank/DDBJ whole genome shotgun (WGS) entry which is preliminary data.</text>
</comment>
<dbReference type="EMBL" id="MVGC01000284">
    <property type="protein sequence ID" value="RJE20698.1"/>
    <property type="molecule type" value="Genomic_DNA"/>
</dbReference>
<proteinExistence type="predicted"/>
<protein>
    <submittedName>
        <fullName evidence="1">Uncharacterized protein</fullName>
    </submittedName>
</protein>
<dbReference type="AlphaFoldDB" id="A0A3A2ZC57"/>
<reference evidence="2" key="1">
    <citation type="submission" date="2017-02" db="EMBL/GenBank/DDBJ databases">
        <authorList>
            <person name="Tafer H."/>
            <person name="Lopandic K."/>
        </authorList>
    </citation>
    <scope>NUCLEOTIDE SEQUENCE [LARGE SCALE GENOMIC DNA]</scope>
    <source>
        <strain evidence="2">CBS 366.77</strain>
    </source>
</reference>